<protein>
    <recommendedName>
        <fullName evidence="3">Phage gp6-like head-tail connector protein</fullName>
    </recommendedName>
</protein>
<dbReference type="RefSeq" id="WP_099499365.1">
    <property type="nucleotide sequence ID" value="NZ_CP026652.1"/>
</dbReference>
<keyword evidence="2" id="KW-1185">Reference proteome</keyword>
<reference evidence="1 2" key="1">
    <citation type="submission" date="2018-02" db="EMBL/GenBank/DDBJ databases">
        <title>Complete genome sequence of Streptomyces dengpaensis, the producer of angucyclines.</title>
        <authorList>
            <person name="Yumei L."/>
        </authorList>
    </citation>
    <scope>NUCLEOTIDE SEQUENCE [LARGE SCALE GENOMIC DNA]</scope>
    <source>
        <strain evidence="1 2">XZHG99</strain>
    </source>
</reference>
<evidence type="ECO:0008006" key="3">
    <source>
        <dbReference type="Google" id="ProtNLM"/>
    </source>
</evidence>
<evidence type="ECO:0000313" key="1">
    <source>
        <dbReference type="EMBL" id="AVH58665.1"/>
    </source>
</evidence>
<dbReference type="Gene3D" id="1.10.3230.30">
    <property type="entry name" value="Phage gp6-like head-tail connector protein"/>
    <property type="match status" value="1"/>
</dbReference>
<evidence type="ECO:0000313" key="2">
    <source>
        <dbReference type="Proteomes" id="UP000238413"/>
    </source>
</evidence>
<accession>A0ABM6SWF2</accession>
<dbReference type="EMBL" id="CP026652">
    <property type="protein sequence ID" value="AVH58665.1"/>
    <property type="molecule type" value="Genomic_DNA"/>
</dbReference>
<organism evidence="1 2">
    <name type="scientific">Streptomyces dengpaensis</name>
    <dbReference type="NCBI Taxonomy" id="2049881"/>
    <lineage>
        <taxon>Bacteria</taxon>
        <taxon>Bacillati</taxon>
        <taxon>Actinomycetota</taxon>
        <taxon>Actinomycetes</taxon>
        <taxon>Kitasatosporales</taxon>
        <taxon>Streptomycetaceae</taxon>
        <taxon>Streptomyces</taxon>
    </lineage>
</organism>
<sequence length="197" mass="21147">MANEYVNIATLKASFGTTDNARDDLLTAAIAAASRLIDRNTGRRFYLDAAISQRIYKPDGRALCKNDGELLIVDDIGSLTGLIVEVGSVGGTYTAITDYETTPENATPRGLPVTGLLRTGGSWGRGISRVRVTAKWGWPAVPEEVAQAALIQASRLYKRKDSPEGVLGSADWGGALRLGRIDPDVFELTKHLTLPGF</sequence>
<proteinExistence type="predicted"/>
<dbReference type="Proteomes" id="UP000238413">
    <property type="component" value="Chromosome"/>
</dbReference>
<name>A0ABM6SWF2_9ACTN</name>
<gene>
    <name evidence="1" type="ORF">C4B68_26115</name>
</gene>